<protein>
    <submittedName>
        <fullName evidence="1">Uncharacterized protein</fullName>
    </submittedName>
</protein>
<organism evidence="1">
    <name type="scientific">viral metagenome</name>
    <dbReference type="NCBI Taxonomy" id="1070528"/>
    <lineage>
        <taxon>unclassified sequences</taxon>
        <taxon>metagenomes</taxon>
        <taxon>organismal metagenomes</taxon>
    </lineage>
</organism>
<accession>A0A6C0KJ42</accession>
<reference evidence="1" key="1">
    <citation type="journal article" date="2020" name="Nature">
        <title>Giant virus diversity and host interactions through global metagenomics.</title>
        <authorList>
            <person name="Schulz F."/>
            <person name="Roux S."/>
            <person name="Paez-Espino D."/>
            <person name="Jungbluth S."/>
            <person name="Walsh D.A."/>
            <person name="Denef V.J."/>
            <person name="McMahon K.D."/>
            <person name="Konstantinidis K.T."/>
            <person name="Eloe-Fadrosh E.A."/>
            <person name="Kyrpides N.C."/>
            <person name="Woyke T."/>
        </authorList>
    </citation>
    <scope>NUCLEOTIDE SEQUENCE</scope>
    <source>
        <strain evidence="1">GVMAG-S-3300012919-55</strain>
    </source>
</reference>
<dbReference type="EMBL" id="MN740920">
    <property type="protein sequence ID" value="QHU17965.1"/>
    <property type="molecule type" value="Genomic_DNA"/>
</dbReference>
<evidence type="ECO:0000313" key="1">
    <source>
        <dbReference type="EMBL" id="QHU17965.1"/>
    </source>
</evidence>
<dbReference type="AlphaFoldDB" id="A0A6C0KJ42"/>
<proteinExistence type="predicted"/>
<sequence>MFPINLQCPASDAEKLKHYYDNKEIYTYPKTASGMPDMRSTINRNMIQSLLVTRCCDEININFHEKLQKKHQNIVEAKRYTYNGEHVNMEQLISKLFKEYTQNTSNDDHKAFMNHIHIALYDILWHSSIDSLK</sequence>
<name>A0A6C0KJ42_9ZZZZ</name>